<dbReference type="PANTHER" id="PTHR11188:SF17">
    <property type="entry name" value="FI21816P1"/>
    <property type="match status" value="1"/>
</dbReference>
<evidence type="ECO:0000313" key="4">
    <source>
        <dbReference type="Proteomes" id="UP001152795"/>
    </source>
</evidence>
<dbReference type="GO" id="GO:0015031">
    <property type="term" value="P:protein transport"/>
    <property type="evidence" value="ECO:0007669"/>
    <property type="project" value="TreeGrafter"/>
</dbReference>
<comment type="caution">
    <text evidence="3">The sequence shown here is derived from an EMBL/GenBank/DDBJ whole genome shotgun (WGS) entry which is preliminary data.</text>
</comment>
<dbReference type="GO" id="GO:0005737">
    <property type="term" value="C:cytoplasm"/>
    <property type="evidence" value="ECO:0007669"/>
    <property type="project" value="TreeGrafter"/>
</dbReference>
<dbReference type="InterPro" id="IPR050357">
    <property type="entry name" value="Arrestin_domain-protein"/>
</dbReference>
<dbReference type="EMBL" id="CACRXK020002139">
    <property type="protein sequence ID" value="CAB3992861.1"/>
    <property type="molecule type" value="Genomic_DNA"/>
</dbReference>
<keyword evidence="4" id="KW-1185">Reference proteome</keyword>
<gene>
    <name evidence="3" type="ORF">PACLA_8A018588</name>
</gene>
<dbReference type="SUPFAM" id="SSF81296">
    <property type="entry name" value="E set domains"/>
    <property type="match status" value="2"/>
</dbReference>
<dbReference type="AlphaFoldDB" id="A0A6S7HAF5"/>
<protein>
    <submittedName>
        <fullName evidence="3">Arrestin domain-containing 3-like</fullName>
    </submittedName>
</protein>
<dbReference type="InterPro" id="IPR014756">
    <property type="entry name" value="Ig_E-set"/>
</dbReference>
<comment type="similarity">
    <text evidence="1">Belongs to the arrestin family.</text>
</comment>
<dbReference type="InterPro" id="IPR011022">
    <property type="entry name" value="Arrestin_C-like"/>
</dbReference>
<dbReference type="Proteomes" id="UP001152795">
    <property type="component" value="Unassembled WGS sequence"/>
</dbReference>
<dbReference type="Pfam" id="PF00339">
    <property type="entry name" value="Arrestin_N"/>
    <property type="match status" value="1"/>
</dbReference>
<dbReference type="SMART" id="SM01017">
    <property type="entry name" value="Arrestin_C"/>
    <property type="match status" value="1"/>
</dbReference>
<proteinExistence type="inferred from homology"/>
<evidence type="ECO:0000256" key="2">
    <source>
        <dbReference type="SAM" id="MobiDB-lite"/>
    </source>
</evidence>
<dbReference type="PANTHER" id="PTHR11188">
    <property type="entry name" value="ARRESTIN DOMAIN CONTAINING PROTEIN"/>
    <property type="match status" value="1"/>
</dbReference>
<evidence type="ECO:0000313" key="3">
    <source>
        <dbReference type="EMBL" id="CAB3992861.1"/>
    </source>
</evidence>
<organism evidence="3 4">
    <name type="scientific">Paramuricea clavata</name>
    <name type="common">Red gorgonian</name>
    <name type="synonym">Violescent sea-whip</name>
    <dbReference type="NCBI Taxonomy" id="317549"/>
    <lineage>
        <taxon>Eukaryota</taxon>
        <taxon>Metazoa</taxon>
        <taxon>Cnidaria</taxon>
        <taxon>Anthozoa</taxon>
        <taxon>Octocorallia</taxon>
        <taxon>Malacalcyonacea</taxon>
        <taxon>Plexauridae</taxon>
        <taxon>Paramuricea</taxon>
    </lineage>
</organism>
<feature type="region of interest" description="Disordered" evidence="2">
    <location>
        <begin position="420"/>
        <end position="450"/>
    </location>
</feature>
<dbReference type="InterPro" id="IPR011021">
    <property type="entry name" value="Arrestin-like_N"/>
</dbReference>
<dbReference type="Gene3D" id="2.60.40.640">
    <property type="match status" value="2"/>
</dbReference>
<sequence>MTALRRLVIFYIVFKSSTPQQRGKMVRKLQNFQVEIDGNKDVFYPGEQVNGAVIVDVTQPMKCNKINVKLVGLSYCHWTTTRTERDSQGNTRTHTDHHVGSQQLVDLQAILFGWSSTEHVKHPPGRHVYQFTFTLPSPLPSSFEGGTGHIRYYIETKVDRPWKFDHKVRKAFTVNEVIDINLPQYLASPSGTKQKQIGCLCCVSGNLSMQASLDRSGYCPGEQIFLNASCENDSTREMSCMRAILVQNVHYSASDASTSSSRAIARFEGQTIPGRSQDSWNNQPFLIPPVPPTIQTSPVSVSYQVKFEVRVPWGFNPVIALHITMGTVPFRPSYGRQSSFQLSESQYMEMEFAHWVPPTASALPSAPPAALGYPDIPPPSYAAAVGSSSVFVGDKEAKSNFGDQSYMPMYTYAQPSQRQCPTAHLTFPPGQPEASAPPLPGYPEGGPSRS</sequence>
<dbReference type="Pfam" id="PF02752">
    <property type="entry name" value="Arrestin_C"/>
    <property type="match status" value="1"/>
</dbReference>
<feature type="compositionally biased region" description="Pro residues" evidence="2">
    <location>
        <begin position="429"/>
        <end position="441"/>
    </location>
</feature>
<evidence type="ECO:0000256" key="1">
    <source>
        <dbReference type="ARBA" id="ARBA00005298"/>
    </source>
</evidence>
<reference evidence="3" key="1">
    <citation type="submission" date="2020-04" db="EMBL/GenBank/DDBJ databases">
        <authorList>
            <person name="Alioto T."/>
            <person name="Alioto T."/>
            <person name="Gomez Garrido J."/>
        </authorList>
    </citation>
    <scope>NUCLEOTIDE SEQUENCE</scope>
    <source>
        <strain evidence="3">A484AB</strain>
    </source>
</reference>
<dbReference type="OrthoDB" id="2333384at2759"/>
<name>A0A6S7HAF5_PARCT</name>
<dbReference type="InterPro" id="IPR014752">
    <property type="entry name" value="Arrestin-like_C"/>
</dbReference>
<accession>A0A6S7HAF5</accession>